<evidence type="ECO:0000313" key="6">
    <source>
        <dbReference type="EMBL" id="SPT69088.1"/>
    </source>
</evidence>
<dbReference type="Pfam" id="PF04751">
    <property type="entry name" value="DarP"/>
    <property type="match status" value="1"/>
</dbReference>
<proteinExistence type="inferred from homology"/>
<comment type="subcellular location">
    <subcellularLocation>
        <location evidence="5">Cytoplasm</location>
    </subcellularLocation>
    <text evidence="5">Associates with late stage pre-50S ribosomal subunits.</text>
</comment>
<dbReference type="EMBL" id="UAPV01000001">
    <property type="protein sequence ID" value="SPT69088.1"/>
    <property type="molecule type" value="Genomic_DNA"/>
</dbReference>
<keyword evidence="7" id="KW-1185">Reference proteome</keyword>
<evidence type="ECO:0000256" key="3">
    <source>
        <dbReference type="ARBA" id="ARBA00022730"/>
    </source>
</evidence>
<evidence type="ECO:0000256" key="2">
    <source>
        <dbReference type="ARBA" id="ARBA00022517"/>
    </source>
</evidence>
<dbReference type="GO" id="GO:0043022">
    <property type="term" value="F:ribosome binding"/>
    <property type="evidence" value="ECO:0007669"/>
    <property type="project" value="UniProtKB-UniRule"/>
</dbReference>
<evidence type="ECO:0000256" key="1">
    <source>
        <dbReference type="ARBA" id="ARBA00022490"/>
    </source>
</evidence>
<dbReference type="PANTHER" id="PTHR38101">
    <property type="entry name" value="UPF0307 PROTEIN YJGA"/>
    <property type="match status" value="1"/>
</dbReference>
<evidence type="ECO:0000313" key="7">
    <source>
        <dbReference type="Proteomes" id="UP000250086"/>
    </source>
</evidence>
<name>A0A2X0VXK1_9GAMM</name>
<dbReference type="Proteomes" id="UP000250086">
    <property type="component" value="Unassembled WGS sequence"/>
</dbReference>
<dbReference type="Gene3D" id="1.10.60.30">
    <property type="entry name" value="PSPTO4464-like domains"/>
    <property type="match status" value="2"/>
</dbReference>
<dbReference type="AlphaFoldDB" id="A0A2X0VXK1"/>
<keyword evidence="2 5" id="KW-0690">Ribosome biogenesis</keyword>
<keyword evidence="3 5" id="KW-0699">rRNA-binding</keyword>
<dbReference type="NCBIfam" id="NF003593">
    <property type="entry name" value="PRK05255.1-1"/>
    <property type="match status" value="1"/>
</dbReference>
<organism evidence="6 7">
    <name type="scientific">Anaerobiospirillum thomasii</name>
    <dbReference type="NCBI Taxonomy" id="179995"/>
    <lineage>
        <taxon>Bacteria</taxon>
        <taxon>Pseudomonadati</taxon>
        <taxon>Pseudomonadota</taxon>
        <taxon>Gammaproteobacteria</taxon>
        <taxon>Aeromonadales</taxon>
        <taxon>Succinivibrionaceae</taxon>
        <taxon>Anaerobiospirillum</taxon>
    </lineage>
</organism>
<keyword evidence="4 5" id="KW-0694">RNA-binding</keyword>
<dbReference type="PANTHER" id="PTHR38101:SF1">
    <property type="entry name" value="UPF0307 PROTEIN YJGA"/>
    <property type="match status" value="1"/>
</dbReference>
<comment type="similarity">
    <text evidence="5">Belongs to the DarP family.</text>
</comment>
<dbReference type="HAMAP" id="MF_00765">
    <property type="entry name" value="DarP"/>
    <property type="match status" value="1"/>
</dbReference>
<protein>
    <recommendedName>
        <fullName evidence="5">Dual-action ribosomal maturation protein DarP</fullName>
    </recommendedName>
    <alternativeName>
        <fullName evidence="5">Large ribosomal subunit assembly factor DarP</fullName>
    </alternativeName>
</protein>
<dbReference type="InterPro" id="IPR006839">
    <property type="entry name" value="DarP"/>
</dbReference>
<dbReference type="GO" id="GO:0019843">
    <property type="term" value="F:rRNA binding"/>
    <property type="evidence" value="ECO:0007669"/>
    <property type="project" value="UniProtKB-UniRule"/>
</dbReference>
<accession>A0A2X0VXK1</accession>
<dbReference type="CDD" id="cd16331">
    <property type="entry name" value="YjgA-like"/>
    <property type="match status" value="1"/>
</dbReference>
<evidence type="ECO:0000256" key="5">
    <source>
        <dbReference type="HAMAP-Rule" id="MF_00765"/>
    </source>
</evidence>
<sequence>MAVQEHFEGFDAPPELISRSAHKRDAQAIRKLAEKIEAFGDLTFKKLNFPDESIREALIVARSLRKNSDEKRRQLQYVAKLMRQYDLSELKNQINSLGATPKADPTAMRMENLRENLILGGTETLNEFTSLIYDTDRNKLRTLIKKAKEELNSDLPERPAARALFKYLKAELKRAGVEVPDTLATKRF</sequence>
<dbReference type="GO" id="GO:0005829">
    <property type="term" value="C:cytosol"/>
    <property type="evidence" value="ECO:0007669"/>
    <property type="project" value="TreeGrafter"/>
</dbReference>
<keyword evidence="1 5" id="KW-0963">Cytoplasm</keyword>
<gene>
    <name evidence="6" type="primary">yjgA</name>
    <name evidence="5" type="synonym">darP</name>
    <name evidence="6" type="ORF">NCTC13093_00451</name>
</gene>
<dbReference type="SUPFAM" id="SSF158710">
    <property type="entry name" value="PSPTO4464-like"/>
    <property type="match status" value="1"/>
</dbReference>
<dbReference type="InterPro" id="IPR023153">
    <property type="entry name" value="DarP_sf"/>
</dbReference>
<dbReference type="RefSeq" id="WP_113743276.1">
    <property type="nucleotide sequence ID" value="NZ_UAPU01000007.1"/>
</dbReference>
<reference evidence="6 7" key="1">
    <citation type="submission" date="2018-06" db="EMBL/GenBank/DDBJ databases">
        <authorList>
            <consortium name="Pathogen Informatics"/>
            <person name="Doyle S."/>
        </authorList>
    </citation>
    <scope>NUCLEOTIDE SEQUENCE [LARGE SCALE GENOMIC DNA]</scope>
    <source>
        <strain evidence="6 7">NCTC13093</strain>
    </source>
</reference>
<comment type="function">
    <text evidence="5">Member of a network of 50S ribosomal subunit biogenesis factors which assembles along the 30S-50S interface, preventing incorrect 23S rRNA structures from forming. Promotes peptidyl transferase center (PTC) maturation.</text>
</comment>
<dbReference type="OrthoDB" id="5293604at2"/>
<dbReference type="GO" id="GO:1902626">
    <property type="term" value="P:assembly of large subunit precursor of preribosome"/>
    <property type="evidence" value="ECO:0007669"/>
    <property type="project" value="UniProtKB-UniRule"/>
</dbReference>
<evidence type="ECO:0000256" key="4">
    <source>
        <dbReference type="ARBA" id="ARBA00022884"/>
    </source>
</evidence>